<proteinExistence type="predicted"/>
<reference evidence="2 3" key="1">
    <citation type="submission" date="2014-04" db="EMBL/GenBank/DDBJ databases">
        <authorList>
            <consortium name="DOE Joint Genome Institute"/>
            <person name="Kuo A."/>
            <person name="Kohler A."/>
            <person name="Jargeat P."/>
            <person name="Nagy L.G."/>
            <person name="Floudas D."/>
            <person name="Copeland A."/>
            <person name="Barry K.W."/>
            <person name="Cichocki N."/>
            <person name="Veneault-Fourrey C."/>
            <person name="LaButti K."/>
            <person name="Lindquist E.A."/>
            <person name="Lipzen A."/>
            <person name="Lundell T."/>
            <person name="Morin E."/>
            <person name="Murat C."/>
            <person name="Sun H."/>
            <person name="Tunlid A."/>
            <person name="Henrissat B."/>
            <person name="Grigoriev I.V."/>
            <person name="Hibbett D.S."/>
            <person name="Martin F."/>
            <person name="Nordberg H.P."/>
            <person name="Cantor M.N."/>
            <person name="Hua S.X."/>
        </authorList>
    </citation>
    <scope>NUCLEOTIDE SEQUENCE [LARGE SCALE GENOMIC DNA]</scope>
    <source>
        <strain evidence="2 3">Ve08.2h10</strain>
    </source>
</reference>
<keyword evidence="3" id="KW-1185">Reference proteome</keyword>
<reference evidence="3" key="2">
    <citation type="submission" date="2015-01" db="EMBL/GenBank/DDBJ databases">
        <title>Evolutionary Origins and Diversification of the Mycorrhizal Mutualists.</title>
        <authorList>
            <consortium name="DOE Joint Genome Institute"/>
            <consortium name="Mycorrhizal Genomics Consortium"/>
            <person name="Kohler A."/>
            <person name="Kuo A."/>
            <person name="Nagy L.G."/>
            <person name="Floudas D."/>
            <person name="Copeland A."/>
            <person name="Barry K.W."/>
            <person name="Cichocki N."/>
            <person name="Veneault-Fourrey C."/>
            <person name="LaButti K."/>
            <person name="Lindquist E.A."/>
            <person name="Lipzen A."/>
            <person name="Lundell T."/>
            <person name="Morin E."/>
            <person name="Murat C."/>
            <person name="Riley R."/>
            <person name="Ohm R."/>
            <person name="Sun H."/>
            <person name="Tunlid A."/>
            <person name="Henrissat B."/>
            <person name="Grigoriev I.V."/>
            <person name="Hibbett D.S."/>
            <person name="Martin F."/>
        </authorList>
    </citation>
    <scope>NUCLEOTIDE SEQUENCE [LARGE SCALE GENOMIC DNA]</scope>
    <source>
        <strain evidence="3">Ve08.2h10</strain>
    </source>
</reference>
<evidence type="ECO:0000313" key="2">
    <source>
        <dbReference type="EMBL" id="KIK71826.1"/>
    </source>
</evidence>
<accession>A0A0D0CMM2</accession>
<organism evidence="2 3">
    <name type="scientific">Paxillus rubicundulus Ve08.2h10</name>
    <dbReference type="NCBI Taxonomy" id="930991"/>
    <lineage>
        <taxon>Eukaryota</taxon>
        <taxon>Fungi</taxon>
        <taxon>Dikarya</taxon>
        <taxon>Basidiomycota</taxon>
        <taxon>Agaricomycotina</taxon>
        <taxon>Agaricomycetes</taxon>
        <taxon>Agaricomycetidae</taxon>
        <taxon>Boletales</taxon>
        <taxon>Paxilineae</taxon>
        <taxon>Paxillaceae</taxon>
        <taxon>Paxillus</taxon>
    </lineage>
</organism>
<dbReference type="HOGENOM" id="CLU_2722945_0_0_1"/>
<evidence type="ECO:0000256" key="1">
    <source>
        <dbReference type="SAM" id="MobiDB-lite"/>
    </source>
</evidence>
<dbReference type="InParanoid" id="A0A0D0CMM2"/>
<sequence length="72" mass="8189">MSENLTPTLSSTKQAEMAPNASQSTHTMLTQHINLSTISSYKMDPKLTDRNWQAWKKYSKTRSVSNGRETNK</sequence>
<dbReference type="AlphaFoldDB" id="A0A0D0CMM2"/>
<feature type="region of interest" description="Disordered" evidence="1">
    <location>
        <begin position="1"/>
        <end position="27"/>
    </location>
</feature>
<gene>
    <name evidence="2" type="ORF">PAXRUDRAFT_22778</name>
</gene>
<protein>
    <submittedName>
        <fullName evidence="2">Uncharacterized protein</fullName>
    </submittedName>
</protein>
<dbReference type="Proteomes" id="UP000054538">
    <property type="component" value="Unassembled WGS sequence"/>
</dbReference>
<evidence type="ECO:0000313" key="3">
    <source>
        <dbReference type="Proteomes" id="UP000054538"/>
    </source>
</evidence>
<name>A0A0D0CMM2_9AGAM</name>
<dbReference type="EMBL" id="KN831607">
    <property type="protein sequence ID" value="KIK71826.1"/>
    <property type="molecule type" value="Genomic_DNA"/>
</dbReference>